<dbReference type="GO" id="GO:0046872">
    <property type="term" value="F:metal ion binding"/>
    <property type="evidence" value="ECO:0007669"/>
    <property type="project" value="UniProtKB-KW"/>
</dbReference>
<proteinExistence type="inferred from homology"/>
<reference evidence="7" key="1">
    <citation type="journal article" date="2015" name="Nat. Genet.">
        <title>The pineapple genome and the evolution of CAM photosynthesis.</title>
        <authorList>
            <person name="Ming R."/>
            <person name="VanBuren R."/>
            <person name="Wai C.M."/>
            <person name="Tang H."/>
            <person name="Schatz M.C."/>
            <person name="Bowers J.E."/>
            <person name="Lyons E."/>
            <person name="Wang M.L."/>
            <person name="Chen J."/>
            <person name="Biggers E."/>
            <person name="Zhang J."/>
            <person name="Huang L."/>
            <person name="Zhang L."/>
            <person name="Miao W."/>
            <person name="Zhang J."/>
            <person name="Ye Z."/>
            <person name="Miao C."/>
            <person name="Lin Z."/>
            <person name="Wang H."/>
            <person name="Zhou H."/>
            <person name="Yim W.C."/>
            <person name="Priest H.D."/>
            <person name="Zheng C."/>
            <person name="Woodhouse M."/>
            <person name="Edger P.P."/>
            <person name="Guyot R."/>
            <person name="Guo H.B."/>
            <person name="Guo H."/>
            <person name="Zheng G."/>
            <person name="Singh R."/>
            <person name="Sharma A."/>
            <person name="Min X."/>
            <person name="Zheng Y."/>
            <person name="Lee H."/>
            <person name="Gurtowski J."/>
            <person name="Sedlazeck F.J."/>
            <person name="Harkess A."/>
            <person name="McKain M.R."/>
            <person name="Liao Z."/>
            <person name="Fang J."/>
            <person name="Liu J."/>
            <person name="Zhang X."/>
            <person name="Zhang Q."/>
            <person name="Hu W."/>
            <person name="Qin Y."/>
            <person name="Wang K."/>
            <person name="Chen L.Y."/>
            <person name="Shirley N."/>
            <person name="Lin Y.R."/>
            <person name="Liu L.Y."/>
            <person name="Hernandez A.G."/>
            <person name="Wright C.L."/>
            <person name="Bulone V."/>
            <person name="Tuskan G.A."/>
            <person name="Heath K."/>
            <person name="Zee F."/>
            <person name="Moore P.H."/>
            <person name="Sunkar R."/>
            <person name="Leebens-Mack J.H."/>
            <person name="Mockler T."/>
            <person name="Bennetzen J.L."/>
            <person name="Freeling M."/>
            <person name="Sankoff D."/>
            <person name="Paterson A.H."/>
            <person name="Zhu X."/>
            <person name="Yang X."/>
            <person name="Smith J.A."/>
            <person name="Cushman J.C."/>
            <person name="Paull R.E."/>
            <person name="Yu Q."/>
        </authorList>
    </citation>
    <scope>NUCLEOTIDE SEQUENCE [LARGE SCALE GENOMIC DNA]</scope>
    <source>
        <strain evidence="7">cv. F153</strain>
    </source>
</reference>
<protein>
    <submittedName>
        <fullName evidence="8">S-norcoclaurine synthase 1-like</fullName>
    </submittedName>
</protein>
<sequence>MEKWNRGKITGSLPVENVQALASTYNGSHENKNIPERYIRPEIEHEAVDCVNGVDLPVIDLARLNDPQFYKEESAKLRVACEEWGFFQLVNHGVPDEVIDKMRADIIEFFKQPLEQKKAYSQLPNGLEGYGQAFVTSEDQKLDWGDMFFLIVRPVASRDMRFWPNNPPTFRDSLEKFSLEMKDIAGRLLELIAKDLGVAAEVLLNLFDDLPQSLRMNYYPPCPQADQVLGLSPHSDGSGLTLLLQVNDVHGLEIKKGGKWVAVQALPCALIVNIGDILEVLSNGRYKSIEHRAMINTKRERISAAVFHSTHENSIVGPLPELVKDGEMLYKTVGFLDFAKSFLAAKLDGKSHLECMKIEK</sequence>
<evidence type="ECO:0000256" key="1">
    <source>
        <dbReference type="ARBA" id="ARBA00008056"/>
    </source>
</evidence>
<evidence type="ECO:0000259" key="6">
    <source>
        <dbReference type="PROSITE" id="PS51471"/>
    </source>
</evidence>
<evidence type="ECO:0000313" key="8">
    <source>
        <dbReference type="RefSeq" id="XP_020093360.1"/>
    </source>
</evidence>
<dbReference type="InterPro" id="IPR005123">
    <property type="entry name" value="Oxoglu/Fe-dep_dioxygenase_dom"/>
</dbReference>
<dbReference type="InterPro" id="IPR050295">
    <property type="entry name" value="Plant_2OG-oxidoreductases"/>
</dbReference>
<accession>A0A6P5FJK1</accession>
<dbReference type="RefSeq" id="XP_020093360.1">
    <property type="nucleotide sequence ID" value="XM_020237771.1"/>
</dbReference>
<evidence type="ECO:0000313" key="7">
    <source>
        <dbReference type="Proteomes" id="UP000515123"/>
    </source>
</evidence>
<keyword evidence="3 5" id="KW-0560">Oxidoreductase</keyword>
<dbReference type="Pfam" id="PF03171">
    <property type="entry name" value="2OG-FeII_Oxy"/>
    <property type="match status" value="1"/>
</dbReference>
<keyword evidence="7" id="KW-1185">Reference proteome</keyword>
<dbReference type="InterPro" id="IPR027443">
    <property type="entry name" value="IPNS-like_sf"/>
</dbReference>
<feature type="domain" description="Fe2OG dioxygenase" evidence="6">
    <location>
        <begin position="210"/>
        <end position="310"/>
    </location>
</feature>
<dbReference type="InterPro" id="IPR044861">
    <property type="entry name" value="IPNS-like_FE2OG_OXY"/>
</dbReference>
<reference evidence="8" key="2">
    <citation type="submission" date="2025-08" db="UniProtKB">
        <authorList>
            <consortium name="RefSeq"/>
        </authorList>
    </citation>
    <scope>IDENTIFICATION</scope>
    <source>
        <tissue evidence="8">Leaf</tissue>
    </source>
</reference>
<gene>
    <name evidence="8" type="primary">LOC109713622</name>
</gene>
<dbReference type="OrthoDB" id="288590at2759"/>
<name>A0A6P5FJK1_ANACO</name>
<dbReference type="AlphaFoldDB" id="A0A6P5FJK1"/>
<evidence type="ECO:0000256" key="4">
    <source>
        <dbReference type="ARBA" id="ARBA00023004"/>
    </source>
</evidence>
<organism evidence="7 8">
    <name type="scientific">Ananas comosus</name>
    <name type="common">Pineapple</name>
    <name type="synonym">Ananas ananas</name>
    <dbReference type="NCBI Taxonomy" id="4615"/>
    <lineage>
        <taxon>Eukaryota</taxon>
        <taxon>Viridiplantae</taxon>
        <taxon>Streptophyta</taxon>
        <taxon>Embryophyta</taxon>
        <taxon>Tracheophyta</taxon>
        <taxon>Spermatophyta</taxon>
        <taxon>Magnoliopsida</taxon>
        <taxon>Liliopsida</taxon>
        <taxon>Poales</taxon>
        <taxon>Bromeliaceae</taxon>
        <taxon>Bromelioideae</taxon>
        <taxon>Ananas</taxon>
    </lineage>
</organism>
<evidence type="ECO:0000256" key="5">
    <source>
        <dbReference type="RuleBase" id="RU003682"/>
    </source>
</evidence>
<evidence type="ECO:0000256" key="2">
    <source>
        <dbReference type="ARBA" id="ARBA00022723"/>
    </source>
</evidence>
<evidence type="ECO:0000256" key="3">
    <source>
        <dbReference type="ARBA" id="ARBA00023002"/>
    </source>
</evidence>
<dbReference type="Gene3D" id="2.60.120.330">
    <property type="entry name" value="B-lactam Antibiotic, Isopenicillin N Synthase, Chain"/>
    <property type="match status" value="1"/>
</dbReference>
<dbReference type="PROSITE" id="PS51471">
    <property type="entry name" value="FE2OG_OXY"/>
    <property type="match status" value="1"/>
</dbReference>
<dbReference type="GeneID" id="109713622"/>
<dbReference type="SUPFAM" id="SSF51197">
    <property type="entry name" value="Clavaminate synthase-like"/>
    <property type="match status" value="1"/>
</dbReference>
<dbReference type="FunFam" id="2.60.120.330:FF:000001">
    <property type="entry name" value="Protein SRG1"/>
    <property type="match status" value="1"/>
</dbReference>
<keyword evidence="4 5" id="KW-0408">Iron</keyword>
<keyword evidence="2 5" id="KW-0479">Metal-binding</keyword>
<dbReference type="InterPro" id="IPR026992">
    <property type="entry name" value="DIOX_N"/>
</dbReference>
<dbReference type="GO" id="GO:0016491">
    <property type="term" value="F:oxidoreductase activity"/>
    <property type="evidence" value="ECO:0007669"/>
    <property type="project" value="UniProtKB-KW"/>
</dbReference>
<comment type="similarity">
    <text evidence="1 5">Belongs to the iron/ascorbate-dependent oxidoreductase family.</text>
</comment>
<dbReference type="Proteomes" id="UP000515123">
    <property type="component" value="Linkage group 8"/>
</dbReference>
<dbReference type="PANTHER" id="PTHR47991">
    <property type="entry name" value="OXOGLUTARATE/IRON-DEPENDENT DIOXYGENASE"/>
    <property type="match status" value="1"/>
</dbReference>
<dbReference type="Pfam" id="PF14226">
    <property type="entry name" value="DIOX_N"/>
    <property type="match status" value="1"/>
</dbReference>